<protein>
    <recommendedName>
        <fullName evidence="3">DUF1289 domain-containing protein</fullName>
    </recommendedName>
</protein>
<proteinExistence type="predicted"/>
<accession>A0A1V2GXA4</accession>
<evidence type="ECO:0000313" key="1">
    <source>
        <dbReference type="EMBL" id="ONG48672.1"/>
    </source>
</evidence>
<organism evidence="1 2">
    <name type="scientific">Teichococcus deserti</name>
    <dbReference type="NCBI Taxonomy" id="1817963"/>
    <lineage>
        <taxon>Bacteria</taxon>
        <taxon>Pseudomonadati</taxon>
        <taxon>Pseudomonadota</taxon>
        <taxon>Alphaproteobacteria</taxon>
        <taxon>Acetobacterales</taxon>
        <taxon>Roseomonadaceae</taxon>
        <taxon>Roseomonas</taxon>
    </lineage>
</organism>
<dbReference type="EMBL" id="MLCO01000239">
    <property type="protein sequence ID" value="ONG48672.1"/>
    <property type="molecule type" value="Genomic_DNA"/>
</dbReference>
<dbReference type="InterPro" id="IPR010710">
    <property type="entry name" value="DUF1289"/>
</dbReference>
<dbReference type="AlphaFoldDB" id="A0A1V2GXA4"/>
<evidence type="ECO:0008006" key="3">
    <source>
        <dbReference type="Google" id="ProtNLM"/>
    </source>
</evidence>
<sequence>MSERPCIKVCDFEDDTGWCFGCGMTKAERKAWKHVPGYRPAILSNLPARLQALAEEGHRTGEDAKRKKK</sequence>
<keyword evidence="2" id="KW-1185">Reference proteome</keyword>
<dbReference type="OrthoDB" id="9811423at2"/>
<name>A0A1V2GXA4_9PROT</name>
<dbReference type="Pfam" id="PF06945">
    <property type="entry name" value="DUF1289"/>
    <property type="match status" value="1"/>
</dbReference>
<reference evidence="1 2" key="1">
    <citation type="submission" date="2016-10" db="EMBL/GenBank/DDBJ databases">
        <title>Draft Genome sequence of Roseomonas sp. strain M3.</title>
        <authorList>
            <person name="Subhash Y."/>
            <person name="Lee S."/>
        </authorList>
    </citation>
    <scope>NUCLEOTIDE SEQUENCE [LARGE SCALE GENOMIC DNA]</scope>
    <source>
        <strain evidence="1 2">M3</strain>
    </source>
</reference>
<evidence type="ECO:0000313" key="2">
    <source>
        <dbReference type="Proteomes" id="UP000188879"/>
    </source>
</evidence>
<gene>
    <name evidence="1" type="ORF">BKE38_21605</name>
</gene>
<dbReference type="Proteomes" id="UP000188879">
    <property type="component" value="Unassembled WGS sequence"/>
</dbReference>
<comment type="caution">
    <text evidence="1">The sequence shown here is derived from an EMBL/GenBank/DDBJ whole genome shotgun (WGS) entry which is preliminary data.</text>
</comment>
<dbReference type="RefSeq" id="WP_076959368.1">
    <property type="nucleotide sequence ID" value="NZ_MLCO01000239.1"/>
</dbReference>